<dbReference type="PANTHER" id="PTHR13016">
    <property type="entry name" value="AMMECR1 HOMOLOG"/>
    <property type="match status" value="1"/>
</dbReference>
<dbReference type="Pfam" id="PF01871">
    <property type="entry name" value="AMMECR1"/>
    <property type="match status" value="1"/>
</dbReference>
<evidence type="ECO:0000259" key="1">
    <source>
        <dbReference type="PROSITE" id="PS51112"/>
    </source>
</evidence>
<dbReference type="SUPFAM" id="SSF143447">
    <property type="entry name" value="AMMECR1-like"/>
    <property type="match status" value="1"/>
</dbReference>
<dbReference type="PhylomeDB" id="A0A0G4G970"/>
<name>A0A0G4G970_9ALVE</name>
<dbReference type="InterPro" id="IPR023473">
    <property type="entry name" value="AMMECR1"/>
</dbReference>
<dbReference type="PROSITE" id="PS51112">
    <property type="entry name" value="AMMECR1"/>
    <property type="match status" value="1"/>
</dbReference>
<reference evidence="2" key="1">
    <citation type="submission" date="2014-11" db="EMBL/GenBank/DDBJ databases">
        <authorList>
            <person name="Otto D Thomas"/>
            <person name="Naeem Raeece"/>
        </authorList>
    </citation>
    <scope>NUCLEOTIDE SEQUENCE</scope>
</reference>
<dbReference type="EMBL" id="CDMZ01000997">
    <property type="protein sequence ID" value="CEM25379.1"/>
    <property type="molecule type" value="Genomic_DNA"/>
</dbReference>
<dbReference type="NCBIfam" id="TIGR00296">
    <property type="entry name" value="TIGR00296 family protein"/>
    <property type="match status" value="1"/>
</dbReference>
<sequence length="217" mass="23749">MTAQAQGALEATSAMCGFCFDVLDAELAQREGAEGSPSRGALPVCLQAYVSKGYSFPMFITWKIRKGRHEHLRGCIGTLSPAPAERMGHYALQAALSDSRFKPVYRDELPSLSCKISILHSYEKCEHPFDWTVGVHGVLIEFSDPQTGQQRTATYLPEVALEHGMTKEVALTQLVEKAGYRGRVTDSLIKSLKVTRYRSSAASMTHAEWLGAVPLGG</sequence>
<accession>A0A0G4G970</accession>
<dbReference type="InterPro" id="IPR027485">
    <property type="entry name" value="AMMECR1_N"/>
</dbReference>
<proteinExistence type="predicted"/>
<dbReference type="InterPro" id="IPR036071">
    <property type="entry name" value="AMMECR1_dom_sf"/>
</dbReference>
<dbReference type="VEuPathDB" id="CryptoDB:Cvel_20815"/>
<protein>
    <recommendedName>
        <fullName evidence="1">AMMECR1 domain-containing protein</fullName>
    </recommendedName>
</protein>
<dbReference type="Gene3D" id="3.30.700.20">
    <property type="entry name" value="Hypothetical protein ph0010, domain 1"/>
    <property type="match status" value="1"/>
</dbReference>
<evidence type="ECO:0000313" key="2">
    <source>
        <dbReference type="EMBL" id="CEM25379.1"/>
    </source>
</evidence>
<dbReference type="AlphaFoldDB" id="A0A0G4G970"/>
<gene>
    <name evidence="2" type="ORF">Cvel_20815</name>
</gene>
<feature type="domain" description="AMMECR1" evidence="1">
    <location>
        <begin position="4"/>
        <end position="213"/>
    </location>
</feature>
<organism evidence="2">
    <name type="scientific">Chromera velia CCMP2878</name>
    <dbReference type="NCBI Taxonomy" id="1169474"/>
    <lineage>
        <taxon>Eukaryota</taxon>
        <taxon>Sar</taxon>
        <taxon>Alveolata</taxon>
        <taxon>Colpodellida</taxon>
        <taxon>Chromeraceae</taxon>
        <taxon>Chromera</taxon>
    </lineage>
</organism>
<dbReference type="InterPro" id="IPR002733">
    <property type="entry name" value="AMMECR1_domain"/>
</dbReference>
<dbReference type="PANTHER" id="PTHR13016:SF0">
    <property type="entry name" value="AMME SYNDROME CANDIDATE GENE 1 PROTEIN"/>
    <property type="match status" value="1"/>
</dbReference>